<feature type="compositionally biased region" description="Polar residues" evidence="1">
    <location>
        <begin position="334"/>
        <end position="357"/>
    </location>
</feature>
<feature type="compositionally biased region" description="Polar residues" evidence="1">
    <location>
        <begin position="28"/>
        <end position="37"/>
    </location>
</feature>
<feature type="region of interest" description="Disordered" evidence="1">
    <location>
        <begin position="16"/>
        <end position="37"/>
    </location>
</feature>
<accession>A0A2N9GIR3</accession>
<feature type="compositionally biased region" description="Polar residues" evidence="1">
    <location>
        <begin position="364"/>
        <end position="373"/>
    </location>
</feature>
<dbReference type="PANTHER" id="PTHR33334:SF10">
    <property type="entry name" value="PROTEIN LNK4"/>
    <property type="match status" value="1"/>
</dbReference>
<evidence type="ECO:0000313" key="2">
    <source>
        <dbReference type="EMBL" id="SPC99319.1"/>
    </source>
</evidence>
<reference evidence="2" key="1">
    <citation type="submission" date="2018-02" db="EMBL/GenBank/DDBJ databases">
        <authorList>
            <person name="Cohen D.B."/>
            <person name="Kent A.D."/>
        </authorList>
    </citation>
    <scope>NUCLEOTIDE SEQUENCE</scope>
</reference>
<dbReference type="AlphaFoldDB" id="A0A2N9GIR3"/>
<feature type="region of interest" description="Disordered" evidence="1">
    <location>
        <begin position="269"/>
        <end position="311"/>
    </location>
</feature>
<organism evidence="2">
    <name type="scientific">Fagus sylvatica</name>
    <name type="common">Beechnut</name>
    <dbReference type="NCBI Taxonomy" id="28930"/>
    <lineage>
        <taxon>Eukaryota</taxon>
        <taxon>Viridiplantae</taxon>
        <taxon>Streptophyta</taxon>
        <taxon>Embryophyta</taxon>
        <taxon>Tracheophyta</taxon>
        <taxon>Spermatophyta</taxon>
        <taxon>Magnoliopsida</taxon>
        <taxon>eudicotyledons</taxon>
        <taxon>Gunneridae</taxon>
        <taxon>Pentapetalae</taxon>
        <taxon>rosids</taxon>
        <taxon>fabids</taxon>
        <taxon>Fagales</taxon>
        <taxon>Fagaceae</taxon>
        <taxon>Fagus</taxon>
    </lineage>
</organism>
<gene>
    <name evidence="2" type="ORF">FSB_LOCUS27201</name>
</gene>
<dbReference type="GO" id="GO:0006355">
    <property type="term" value="P:regulation of DNA-templated transcription"/>
    <property type="evidence" value="ECO:0007669"/>
    <property type="project" value="InterPro"/>
</dbReference>
<evidence type="ECO:0000256" key="1">
    <source>
        <dbReference type="SAM" id="MobiDB-lite"/>
    </source>
</evidence>
<dbReference type="InterPro" id="IPR039928">
    <property type="entry name" value="LNK"/>
</dbReference>
<dbReference type="PANTHER" id="PTHR33334">
    <property type="entry name" value="PROTEIN LNK1"/>
    <property type="match status" value="1"/>
</dbReference>
<evidence type="ECO:0008006" key="3">
    <source>
        <dbReference type="Google" id="ProtNLM"/>
    </source>
</evidence>
<protein>
    <recommendedName>
        <fullName evidence="3">Protein LNK3</fullName>
    </recommendedName>
</protein>
<feature type="compositionally biased region" description="Basic and acidic residues" evidence="1">
    <location>
        <begin position="297"/>
        <end position="308"/>
    </location>
</feature>
<sequence>MDWYFGSGIDELVVPKDQELSDRLPSPDSWSKWGTSASESFRSPYKCFVMDGNFTQQELNLNGESLCNGVELDTSMRDKDQSSGSSVCEGLSEECFHWRTLSRDRPDCQLNDLAGFEQMNDIFLSSLLEDLPETENLDESFYFSPESDYGVMAIDNLDSQSISSDVDNTMGNSKYLKRHAFSPSVGWDNGDVSAVQFIPCNTEQLDCPRIKDPSGQDTVSSEQNVMNGNLGQETSREESVLHELELVMEQLPEKTRICFRDALYRLAKNSKQHHTETQSEDGYISMEKPPPLTTHDVTMRSESKKAAESETNTIDRAIANLMFNKTDSSVRELSSAASVSSNEGVTGDTQPPVNSEQEGIRATGPQNYSSNQPKIHHFSHHPILSGDAEVPTLAQIDSRATSLHKKNADKINENYRNSAEKRKSFVLEFGSII</sequence>
<feature type="region of interest" description="Disordered" evidence="1">
    <location>
        <begin position="334"/>
        <end position="379"/>
    </location>
</feature>
<name>A0A2N9GIR3_FAGSY</name>
<proteinExistence type="predicted"/>
<dbReference type="GO" id="GO:0007623">
    <property type="term" value="P:circadian rhythm"/>
    <property type="evidence" value="ECO:0007669"/>
    <property type="project" value="InterPro"/>
</dbReference>
<dbReference type="EMBL" id="OIVN01001961">
    <property type="protein sequence ID" value="SPC99319.1"/>
    <property type="molecule type" value="Genomic_DNA"/>
</dbReference>